<evidence type="ECO:0000256" key="5">
    <source>
        <dbReference type="ARBA" id="ARBA00022801"/>
    </source>
</evidence>
<dbReference type="GO" id="GO:0005576">
    <property type="term" value="C:extracellular region"/>
    <property type="evidence" value="ECO:0007669"/>
    <property type="project" value="UniProtKB-SubCell"/>
</dbReference>
<keyword evidence="10" id="KW-0472">Membrane</keyword>
<dbReference type="GO" id="GO:0005975">
    <property type="term" value="P:carbohydrate metabolic process"/>
    <property type="evidence" value="ECO:0007669"/>
    <property type="project" value="InterPro"/>
</dbReference>
<dbReference type="InterPro" id="IPR011050">
    <property type="entry name" value="Pectin_lyase_fold/virulence"/>
</dbReference>
<sequence length="512" mass="55824">MAAETTPVPEKPAVKRATISDKKIWIPLATVIVAVICLVIVIPVVIVEKNKHHHPAIQIAISGSETPNDHWTPDRPDPYICEYLGENSCWQPKYATPGSPPYTHDGNWPARSKTCVVPSGNSSSVDDGPAILKAFDDCKVDGHIIFQNTTYHINTVMNTTGLKHVDVEVKGRLVWGTDIDYWLNHSLPIGFQNQSSAWIFGGDDVHFYGHGDGTLDGNGDTWYAYDGGRSNLHGRPHAITIMDTTHSVIEGLRFVQSQMWTMTVARSEKVLLQDIYINNTSSGGQKRHLNTDGCDTLYADDLSFLRWTVDNGDDAIALKQNSTNIYIANSTFYHGPGLAFGSIGQYPGQIEIIANVTVEDIICQDTMYCARLKTWTGQVIGYPPNGGGGGVGYTKNVTMRNFELRNSSVGFGIAQCTNYLRSRPKDDSICDTSFYQVSDIRFINATGTITSPNVATLQCSANAPCSGIDFSNNNVSPVGAAAQSATGYLCSNVKDPIGFQCTDKCKGHCAHI</sequence>
<accession>A0AAQ3LZT1</accession>
<keyword evidence="4" id="KW-0732">Signal</keyword>
<gene>
    <name evidence="11" type="ORF">R9X50_00014200</name>
</gene>
<keyword evidence="5 9" id="KW-0378">Hydrolase</keyword>
<keyword evidence="10" id="KW-1133">Transmembrane helix</keyword>
<keyword evidence="10" id="KW-0812">Transmembrane</keyword>
<dbReference type="PANTHER" id="PTHR31736">
    <property type="match status" value="1"/>
</dbReference>
<keyword evidence="11" id="KW-0456">Lyase</keyword>
<keyword evidence="6" id="KW-0325">Glycoprotein</keyword>
<evidence type="ECO:0000256" key="2">
    <source>
        <dbReference type="ARBA" id="ARBA00008834"/>
    </source>
</evidence>
<keyword evidence="7 9" id="KW-0326">Glycosidase</keyword>
<evidence type="ECO:0000256" key="6">
    <source>
        <dbReference type="ARBA" id="ARBA00023180"/>
    </source>
</evidence>
<dbReference type="PANTHER" id="PTHR31736:SF8">
    <property type="entry name" value="PUTATIVE (AFU_ORTHOLOGUE AFUA_7G06410)-RELATED"/>
    <property type="match status" value="1"/>
</dbReference>
<dbReference type="Pfam" id="PF00295">
    <property type="entry name" value="Glyco_hydro_28"/>
    <property type="match status" value="1"/>
</dbReference>
<dbReference type="InterPro" id="IPR000743">
    <property type="entry name" value="Glyco_hydro_28"/>
</dbReference>
<protein>
    <submittedName>
        <fullName evidence="11">Pectin lyase-like protein</fullName>
    </submittedName>
</protein>
<evidence type="ECO:0000313" key="11">
    <source>
        <dbReference type="EMBL" id="WPG97367.1"/>
    </source>
</evidence>
<dbReference type="Proteomes" id="UP001303373">
    <property type="component" value="Chromosome 1"/>
</dbReference>
<evidence type="ECO:0000256" key="8">
    <source>
        <dbReference type="ARBA" id="ARBA00023316"/>
    </source>
</evidence>
<dbReference type="AlphaFoldDB" id="A0AAQ3LZT1"/>
<comment type="subcellular location">
    <subcellularLocation>
        <location evidence="1">Secreted</location>
    </subcellularLocation>
</comment>
<keyword evidence="12" id="KW-1185">Reference proteome</keyword>
<proteinExistence type="inferred from homology"/>
<keyword evidence="3" id="KW-0964">Secreted</keyword>
<evidence type="ECO:0000256" key="3">
    <source>
        <dbReference type="ARBA" id="ARBA00022525"/>
    </source>
</evidence>
<dbReference type="SUPFAM" id="SSF51126">
    <property type="entry name" value="Pectin lyase-like"/>
    <property type="match status" value="1"/>
</dbReference>
<evidence type="ECO:0000256" key="9">
    <source>
        <dbReference type="RuleBase" id="RU361169"/>
    </source>
</evidence>
<dbReference type="Gene3D" id="2.160.20.10">
    <property type="entry name" value="Single-stranded right-handed beta-helix, Pectin lyase-like"/>
    <property type="match status" value="1"/>
</dbReference>
<name>A0AAQ3LZT1_9PEZI</name>
<dbReference type="InterPro" id="IPR012334">
    <property type="entry name" value="Pectin_lyas_fold"/>
</dbReference>
<dbReference type="GO" id="GO:0016829">
    <property type="term" value="F:lyase activity"/>
    <property type="evidence" value="ECO:0007669"/>
    <property type="project" value="UniProtKB-KW"/>
</dbReference>
<comment type="similarity">
    <text evidence="2 9">Belongs to the glycosyl hydrolase 28 family.</text>
</comment>
<dbReference type="GO" id="GO:0004650">
    <property type="term" value="F:polygalacturonase activity"/>
    <property type="evidence" value="ECO:0007669"/>
    <property type="project" value="InterPro"/>
</dbReference>
<evidence type="ECO:0000256" key="1">
    <source>
        <dbReference type="ARBA" id="ARBA00004613"/>
    </source>
</evidence>
<organism evidence="11 12">
    <name type="scientific">Acrodontium crateriforme</name>
    <dbReference type="NCBI Taxonomy" id="150365"/>
    <lineage>
        <taxon>Eukaryota</taxon>
        <taxon>Fungi</taxon>
        <taxon>Dikarya</taxon>
        <taxon>Ascomycota</taxon>
        <taxon>Pezizomycotina</taxon>
        <taxon>Dothideomycetes</taxon>
        <taxon>Dothideomycetidae</taxon>
        <taxon>Mycosphaerellales</taxon>
        <taxon>Teratosphaeriaceae</taxon>
        <taxon>Acrodontium</taxon>
    </lineage>
</organism>
<dbReference type="EMBL" id="CP138580">
    <property type="protein sequence ID" value="WPG97367.1"/>
    <property type="molecule type" value="Genomic_DNA"/>
</dbReference>
<evidence type="ECO:0000313" key="12">
    <source>
        <dbReference type="Proteomes" id="UP001303373"/>
    </source>
</evidence>
<dbReference type="GO" id="GO:0071555">
    <property type="term" value="P:cell wall organization"/>
    <property type="evidence" value="ECO:0007669"/>
    <property type="project" value="UniProtKB-KW"/>
</dbReference>
<evidence type="ECO:0000256" key="10">
    <source>
        <dbReference type="SAM" id="Phobius"/>
    </source>
</evidence>
<keyword evidence="8" id="KW-0961">Cell wall biogenesis/degradation</keyword>
<evidence type="ECO:0000256" key="7">
    <source>
        <dbReference type="ARBA" id="ARBA00023295"/>
    </source>
</evidence>
<feature type="transmembrane region" description="Helical" evidence="10">
    <location>
        <begin position="24"/>
        <end position="46"/>
    </location>
</feature>
<reference evidence="11 12" key="1">
    <citation type="submission" date="2023-11" db="EMBL/GenBank/DDBJ databases">
        <title>An acidophilic fungus is an integral part of prey digestion in a carnivorous sundew plant.</title>
        <authorList>
            <person name="Tsai I.J."/>
        </authorList>
    </citation>
    <scope>NUCLEOTIDE SEQUENCE [LARGE SCALE GENOMIC DNA]</scope>
    <source>
        <strain evidence="11">169a</strain>
    </source>
</reference>
<evidence type="ECO:0000256" key="4">
    <source>
        <dbReference type="ARBA" id="ARBA00022729"/>
    </source>
</evidence>